<comment type="caution">
    <text evidence="2">The sequence shown here is derived from an EMBL/GenBank/DDBJ whole genome shotgun (WGS) entry which is preliminary data.</text>
</comment>
<dbReference type="RefSeq" id="WP_413271950.1">
    <property type="nucleotide sequence ID" value="NZ_JBHFNQ010000143.1"/>
</dbReference>
<keyword evidence="3" id="KW-1185">Reference proteome</keyword>
<evidence type="ECO:0000313" key="2">
    <source>
        <dbReference type="EMBL" id="MFB2878894.1"/>
    </source>
</evidence>
<keyword evidence="1" id="KW-0812">Transmembrane</keyword>
<keyword evidence="1" id="KW-0472">Membrane</keyword>
<name>A0ABV4X848_9CYAN</name>
<feature type="transmembrane region" description="Helical" evidence="1">
    <location>
        <begin position="105"/>
        <end position="128"/>
    </location>
</feature>
<feature type="transmembrane region" description="Helical" evidence="1">
    <location>
        <begin position="61"/>
        <end position="84"/>
    </location>
</feature>
<protein>
    <submittedName>
        <fullName evidence="2">Uncharacterized protein</fullName>
    </submittedName>
</protein>
<dbReference type="EMBL" id="JBHFNQ010000143">
    <property type="protein sequence ID" value="MFB2878894.1"/>
    <property type="molecule type" value="Genomic_DNA"/>
</dbReference>
<dbReference type="Proteomes" id="UP001576774">
    <property type="component" value="Unassembled WGS sequence"/>
</dbReference>
<keyword evidence="1" id="KW-1133">Transmembrane helix</keyword>
<evidence type="ECO:0000256" key="1">
    <source>
        <dbReference type="SAM" id="Phobius"/>
    </source>
</evidence>
<reference evidence="2 3" key="1">
    <citation type="submission" date="2024-09" db="EMBL/GenBank/DDBJ databases">
        <title>Floridaenema gen nov. (Aerosakkonemataceae, Aerosakkonematales ord. nov., Cyanobacteria) from benthic tropical and subtropical fresh waters, with the description of four new species.</title>
        <authorList>
            <person name="Moretto J.A."/>
            <person name="Berthold D.E."/>
            <person name="Lefler F.W."/>
            <person name="Huang I.-S."/>
            <person name="Laughinghouse H. IV."/>
        </authorList>
    </citation>
    <scope>NUCLEOTIDE SEQUENCE [LARGE SCALE GENOMIC DNA]</scope>
    <source>
        <strain evidence="2 3">BLCC-F46</strain>
    </source>
</reference>
<gene>
    <name evidence="2" type="ORF">ACE1CC_18745</name>
</gene>
<sequence length="134" mass="15504">MLDWLITLGSFLYLIAFICGLYCGWAALFSTNPFNGDPLSKSFSDKQFITYLETNYTADEYLAINLLIRTGILVYSFMKLFYYLELPSDLTKSKILLTRIGMTTAFVIAFIPPIATTFCFLFIAYKVWLSEYRR</sequence>
<evidence type="ECO:0000313" key="3">
    <source>
        <dbReference type="Proteomes" id="UP001576774"/>
    </source>
</evidence>
<organism evidence="2 3">
    <name type="scientific">Floridaenema aerugineum BLCC-F46</name>
    <dbReference type="NCBI Taxonomy" id="3153654"/>
    <lineage>
        <taxon>Bacteria</taxon>
        <taxon>Bacillati</taxon>
        <taxon>Cyanobacteriota</taxon>
        <taxon>Cyanophyceae</taxon>
        <taxon>Oscillatoriophycideae</taxon>
        <taxon>Aerosakkonematales</taxon>
        <taxon>Aerosakkonemataceae</taxon>
        <taxon>Floridanema</taxon>
        <taxon>Floridanema aerugineum</taxon>
    </lineage>
</organism>
<accession>A0ABV4X848</accession>
<feature type="transmembrane region" description="Helical" evidence="1">
    <location>
        <begin position="12"/>
        <end position="30"/>
    </location>
</feature>
<proteinExistence type="predicted"/>